<reference evidence="1 2" key="1">
    <citation type="submission" date="2013-01" db="EMBL/GenBank/DDBJ databases">
        <authorList>
            <person name="Bench S."/>
        </authorList>
    </citation>
    <scope>NUCLEOTIDE SEQUENCE [LARGE SCALE GENOMIC DNA]</scope>
    <source>
        <strain evidence="1 2">WH 0005</strain>
    </source>
</reference>
<proteinExistence type="predicted"/>
<reference evidence="1 2" key="2">
    <citation type="submission" date="2013-09" db="EMBL/GenBank/DDBJ databases">
        <title>Whole genome comparison of six Crocosphaera watsonii strains with differing phenotypes.</title>
        <authorList>
            <person name="Bench S.R."/>
            <person name="Heller P."/>
            <person name="Frank I."/>
            <person name="Arciniega M."/>
            <person name="Shilova I.N."/>
            <person name="Zehr J.P."/>
        </authorList>
    </citation>
    <scope>NUCLEOTIDE SEQUENCE [LARGE SCALE GENOMIC DNA]</scope>
    <source>
        <strain evidence="1 2">WH 0005</strain>
    </source>
</reference>
<dbReference type="PANTHER" id="PTHR36891:SF1">
    <property type="entry name" value="OS01G0127400 PROTEIN"/>
    <property type="match status" value="1"/>
</dbReference>
<sequence length="62" mass="6560">MINRPYTAVLIVPTGIGAAIGGYAGDALPVAKAMAKVCHRLITHPNVLNGAQLYWPLDNISM</sequence>
<evidence type="ECO:0000313" key="2">
    <source>
        <dbReference type="Proteomes" id="UP000017981"/>
    </source>
</evidence>
<dbReference type="InterPro" id="IPR021763">
    <property type="entry name" value="DUF3326"/>
</dbReference>
<organism evidence="1 2">
    <name type="scientific">Crocosphaera watsonii WH 0005</name>
    <dbReference type="NCBI Taxonomy" id="423472"/>
    <lineage>
        <taxon>Bacteria</taxon>
        <taxon>Bacillati</taxon>
        <taxon>Cyanobacteriota</taxon>
        <taxon>Cyanophyceae</taxon>
        <taxon>Oscillatoriophycideae</taxon>
        <taxon>Chroococcales</taxon>
        <taxon>Aphanothecaceae</taxon>
        <taxon>Crocosphaera</taxon>
    </lineage>
</organism>
<dbReference type="Pfam" id="PF11805">
    <property type="entry name" value="DUF3326"/>
    <property type="match status" value="1"/>
</dbReference>
<evidence type="ECO:0008006" key="3">
    <source>
        <dbReference type="Google" id="ProtNLM"/>
    </source>
</evidence>
<comment type="caution">
    <text evidence="1">The sequence shown here is derived from an EMBL/GenBank/DDBJ whole genome shotgun (WGS) entry which is preliminary data.</text>
</comment>
<gene>
    <name evidence="1" type="ORF">CWATWH0005_1728</name>
</gene>
<evidence type="ECO:0000313" key="1">
    <source>
        <dbReference type="EMBL" id="CCQ55258.1"/>
    </source>
</evidence>
<dbReference type="PANTHER" id="PTHR36891">
    <property type="entry name" value="OS01G0127400 PROTEIN"/>
    <property type="match status" value="1"/>
</dbReference>
<name>T2IQE7_CROWT</name>
<dbReference type="AlphaFoldDB" id="T2IQE7"/>
<accession>T2IQE7</accession>
<protein>
    <recommendedName>
        <fullName evidence="3">DUF3326 domain-containing protein</fullName>
    </recommendedName>
</protein>
<dbReference type="EMBL" id="CAQL01000333">
    <property type="protein sequence ID" value="CCQ55258.1"/>
    <property type="molecule type" value="Genomic_DNA"/>
</dbReference>
<dbReference type="Proteomes" id="UP000017981">
    <property type="component" value="Unassembled WGS sequence"/>
</dbReference>